<keyword evidence="2" id="KW-1185">Reference proteome</keyword>
<dbReference type="EMBL" id="JAATIT010000004">
    <property type="protein sequence ID" value="NJB90793.1"/>
    <property type="molecule type" value="Genomic_DNA"/>
</dbReference>
<protein>
    <submittedName>
        <fullName evidence="1">Uncharacterized protein</fullName>
    </submittedName>
</protein>
<gene>
    <name evidence="1" type="ORF">GGR90_002995</name>
</gene>
<evidence type="ECO:0000313" key="1">
    <source>
        <dbReference type="EMBL" id="NJB90793.1"/>
    </source>
</evidence>
<comment type="caution">
    <text evidence="1">The sequence shown here is derived from an EMBL/GenBank/DDBJ whole genome shotgun (WGS) entry which is preliminary data.</text>
</comment>
<evidence type="ECO:0000313" key="2">
    <source>
        <dbReference type="Proteomes" id="UP000535078"/>
    </source>
</evidence>
<sequence>MSPMDIYCHAPLGAKIRFSNGEPRPPDRCTRKVKAWENDNGTGTLIEYRPGCESTTYSSPPTFALHLATYSSGGVQILVVRRIYSVVSRLDFEIVERPRPGMARVLTVIGEGDELRHLAADEAAAQAWLGEHRYHNARIELVDDPDAPNRPLFRGRAAA</sequence>
<dbReference type="RefSeq" id="WP_054731745.1">
    <property type="nucleotide sequence ID" value="NZ_JAATIT010000004.1"/>
</dbReference>
<reference evidence="1 2" key="1">
    <citation type="submission" date="2020-03" db="EMBL/GenBank/DDBJ databases">
        <title>Genomic Encyclopedia of Type Strains, Phase IV (KMG-IV): sequencing the most valuable type-strain genomes for metagenomic binning, comparative biology and taxonomic classification.</title>
        <authorList>
            <person name="Goeker M."/>
        </authorList>
    </citation>
    <scope>NUCLEOTIDE SEQUENCE [LARGE SCALE GENOMIC DNA]</scope>
    <source>
        <strain evidence="1 2">DSM 25229</strain>
    </source>
</reference>
<accession>A0A7X5XTQ1</accession>
<organism evidence="1 2">
    <name type="scientific">Sphingopyxis italica</name>
    <dbReference type="NCBI Taxonomy" id="1129133"/>
    <lineage>
        <taxon>Bacteria</taxon>
        <taxon>Pseudomonadati</taxon>
        <taxon>Pseudomonadota</taxon>
        <taxon>Alphaproteobacteria</taxon>
        <taxon>Sphingomonadales</taxon>
        <taxon>Sphingomonadaceae</taxon>
        <taxon>Sphingopyxis</taxon>
    </lineage>
</organism>
<dbReference type="AlphaFoldDB" id="A0A7X5XTQ1"/>
<proteinExistence type="predicted"/>
<name>A0A7X5XTQ1_9SPHN</name>
<dbReference type="Proteomes" id="UP000535078">
    <property type="component" value="Unassembled WGS sequence"/>
</dbReference>